<dbReference type="EMBL" id="AWQQ01000054">
    <property type="protein sequence ID" value="PHJ38367.1"/>
    <property type="molecule type" value="Genomic_DNA"/>
</dbReference>
<keyword evidence="3" id="KW-1185">Reference proteome</keyword>
<sequence length="79" mass="8625">MAREAFKLSEELGLPVILRPTTRTCHVCQDVEVTGELSADSCKTGLGLDLPVQYQIPHRHPVRSGSNGLRQPAEAGEEK</sequence>
<evidence type="ECO:0000313" key="3">
    <source>
        <dbReference type="Proteomes" id="UP000222564"/>
    </source>
</evidence>
<protein>
    <submittedName>
        <fullName evidence="2">Uncharacterized protein</fullName>
    </submittedName>
</protein>
<dbReference type="Gene3D" id="3.40.50.970">
    <property type="match status" value="1"/>
</dbReference>
<comment type="caution">
    <text evidence="2">The sequence shown here is derived from an EMBL/GenBank/DDBJ whole genome shotgun (WGS) entry which is preliminary data.</text>
</comment>
<proteinExistence type="predicted"/>
<name>A0A2C6M7Z4_9FIRM</name>
<gene>
    <name evidence="2" type="ORF">P378_11080</name>
</gene>
<evidence type="ECO:0000256" key="1">
    <source>
        <dbReference type="SAM" id="MobiDB-lite"/>
    </source>
</evidence>
<organism evidence="2 3">
    <name type="scientific">Desulforamulus profundi</name>
    <dbReference type="NCBI Taxonomy" id="1383067"/>
    <lineage>
        <taxon>Bacteria</taxon>
        <taxon>Bacillati</taxon>
        <taxon>Bacillota</taxon>
        <taxon>Clostridia</taxon>
        <taxon>Eubacteriales</taxon>
        <taxon>Peptococcaceae</taxon>
        <taxon>Desulforamulus</taxon>
    </lineage>
</organism>
<feature type="region of interest" description="Disordered" evidence="1">
    <location>
        <begin position="57"/>
        <end position="79"/>
    </location>
</feature>
<accession>A0A2C6M7Z4</accession>
<reference evidence="2 3" key="1">
    <citation type="submission" date="2013-09" db="EMBL/GenBank/DDBJ databases">
        <title>Biodegradation of hydrocarbons in the deep terrestrial subsurface : characterization of a microbial consortium composed of two Desulfotomaculum species originating from a deep geological formation.</title>
        <authorList>
            <person name="Aullo T."/>
            <person name="Berlendis S."/>
            <person name="Lascourreges J.-F."/>
            <person name="Dessort D."/>
            <person name="Saint-Laurent S."/>
            <person name="Schraauwers B."/>
            <person name="Mas J."/>
            <person name="Magot M."/>
            <person name="Ranchou-Peyruse A."/>
        </authorList>
    </citation>
    <scope>NUCLEOTIDE SEQUENCE [LARGE SCALE GENOMIC DNA]</scope>
    <source>
        <strain evidence="2 3">Bs107</strain>
    </source>
</reference>
<evidence type="ECO:0000313" key="2">
    <source>
        <dbReference type="EMBL" id="PHJ38367.1"/>
    </source>
</evidence>
<dbReference type="InterPro" id="IPR029061">
    <property type="entry name" value="THDP-binding"/>
</dbReference>
<dbReference type="AlphaFoldDB" id="A0A2C6M7Z4"/>
<dbReference type="Proteomes" id="UP000222564">
    <property type="component" value="Unassembled WGS sequence"/>
</dbReference>
<dbReference type="SUPFAM" id="SSF52518">
    <property type="entry name" value="Thiamin diphosphate-binding fold (THDP-binding)"/>
    <property type="match status" value="1"/>
</dbReference>